<dbReference type="Proteomes" id="UP001595536">
    <property type="component" value="Unassembled WGS sequence"/>
</dbReference>
<keyword evidence="2" id="KW-1185">Reference proteome</keyword>
<protein>
    <submittedName>
        <fullName evidence="1">Uncharacterized protein</fullName>
    </submittedName>
</protein>
<comment type="caution">
    <text evidence="1">The sequence shown here is derived from an EMBL/GenBank/DDBJ whole genome shotgun (WGS) entry which is preliminary data.</text>
</comment>
<dbReference type="RefSeq" id="WP_376830482.1">
    <property type="nucleotide sequence ID" value="NZ_JBHLWR010000006.1"/>
</dbReference>
<reference evidence="2" key="1">
    <citation type="journal article" date="2019" name="Int. J. Syst. Evol. Microbiol.">
        <title>The Global Catalogue of Microorganisms (GCM) 10K type strain sequencing project: providing services to taxonomists for standard genome sequencing and annotation.</title>
        <authorList>
            <consortium name="The Broad Institute Genomics Platform"/>
            <consortium name="The Broad Institute Genome Sequencing Center for Infectious Disease"/>
            <person name="Wu L."/>
            <person name="Ma J."/>
        </authorList>
    </citation>
    <scope>NUCLEOTIDE SEQUENCE [LARGE SCALE GENOMIC DNA]</scope>
    <source>
        <strain evidence="2">CCM 7941</strain>
    </source>
</reference>
<organism evidence="1 2">
    <name type="scientific">Camelimonas abortus</name>
    <dbReference type="NCBI Taxonomy" id="1017184"/>
    <lineage>
        <taxon>Bacteria</taxon>
        <taxon>Pseudomonadati</taxon>
        <taxon>Pseudomonadota</taxon>
        <taxon>Alphaproteobacteria</taxon>
        <taxon>Hyphomicrobiales</taxon>
        <taxon>Chelatococcaceae</taxon>
        <taxon>Camelimonas</taxon>
    </lineage>
</organism>
<evidence type="ECO:0000313" key="1">
    <source>
        <dbReference type="EMBL" id="MFC3267201.1"/>
    </source>
</evidence>
<sequence>MTRARFSCFRLAAAPRARQAPRPRARVSRPAMLLAAAAAALGAPFAAAPAWSQAWDMYQGYTESRVIPYANTLPYHELVSGRHALEVAAHLGSSTAATKFTVDTGSTGIAVSAGLLPDFDAGGVMGWVYYDSSSLLAVGHFTTTEVHYLDGDGNVVATATVPVLGVTRKYCLADAKCQHMVSGDGGGGGGDAGIAMMGVGVNRTSMGVVSETGPLAQYLPETGGYLDSAQAAPVIAALRTAPPIS</sequence>
<evidence type="ECO:0000313" key="2">
    <source>
        <dbReference type="Proteomes" id="UP001595536"/>
    </source>
</evidence>
<name>A0ABV7LH79_9HYPH</name>
<proteinExistence type="predicted"/>
<accession>A0ABV7LH79</accession>
<dbReference type="EMBL" id="JBHRUV010000094">
    <property type="protein sequence ID" value="MFC3267201.1"/>
    <property type="molecule type" value="Genomic_DNA"/>
</dbReference>
<gene>
    <name evidence="1" type="ORF">ACFOEX_12705</name>
</gene>